<dbReference type="EC" id="2.4.1.115" evidence="3"/>
<comment type="pathway">
    <text evidence="1">Pigment biosynthesis; anthocyanin biosynthesis.</text>
</comment>
<name>A0AAV0KTA7_9ROSI</name>
<dbReference type="InterPro" id="IPR002213">
    <property type="entry name" value="UDP_glucos_trans"/>
</dbReference>
<comment type="similarity">
    <text evidence="2 7">Belongs to the UDP-glycosyltransferase family.</text>
</comment>
<protein>
    <recommendedName>
        <fullName evidence="3">anthocyanidin 3-O-glucosyltransferase</fullName>
        <ecNumber evidence="3">2.4.1.115</ecNumber>
    </recommendedName>
</protein>
<dbReference type="InterPro" id="IPR035595">
    <property type="entry name" value="UDP_glycos_trans_CS"/>
</dbReference>
<dbReference type="Gene3D" id="3.40.50.2000">
    <property type="entry name" value="Glycogen Phosphorylase B"/>
    <property type="match status" value="1"/>
</dbReference>
<comment type="catalytic activity">
    <reaction evidence="6">
        <text>an anthocyanidin + UDP-alpha-D-glucose + H(+) = an anthocyanidin 3-O-beta-D-glucoside + UDP</text>
        <dbReference type="Rhea" id="RHEA:20093"/>
        <dbReference type="ChEBI" id="CHEBI:15378"/>
        <dbReference type="ChEBI" id="CHEBI:16307"/>
        <dbReference type="ChEBI" id="CHEBI:58223"/>
        <dbReference type="ChEBI" id="CHEBI:58885"/>
        <dbReference type="ChEBI" id="CHEBI:143576"/>
        <dbReference type="EC" id="2.4.1.115"/>
    </reaction>
</comment>
<evidence type="ECO:0000313" key="9">
    <source>
        <dbReference type="Proteomes" id="UP001154282"/>
    </source>
</evidence>
<organism evidence="8 9">
    <name type="scientific">Linum tenue</name>
    <dbReference type="NCBI Taxonomy" id="586396"/>
    <lineage>
        <taxon>Eukaryota</taxon>
        <taxon>Viridiplantae</taxon>
        <taxon>Streptophyta</taxon>
        <taxon>Embryophyta</taxon>
        <taxon>Tracheophyta</taxon>
        <taxon>Spermatophyta</taxon>
        <taxon>Magnoliopsida</taxon>
        <taxon>eudicotyledons</taxon>
        <taxon>Gunneridae</taxon>
        <taxon>Pentapetalae</taxon>
        <taxon>rosids</taxon>
        <taxon>fabids</taxon>
        <taxon>Malpighiales</taxon>
        <taxon>Linaceae</taxon>
        <taxon>Linum</taxon>
    </lineage>
</organism>
<evidence type="ECO:0000256" key="2">
    <source>
        <dbReference type="ARBA" id="ARBA00009995"/>
    </source>
</evidence>
<dbReference type="Proteomes" id="UP001154282">
    <property type="component" value="Unassembled WGS sequence"/>
</dbReference>
<comment type="caution">
    <text evidence="8">The sequence shown here is derived from an EMBL/GenBank/DDBJ whole genome shotgun (WGS) entry which is preliminary data.</text>
</comment>
<dbReference type="GO" id="GO:0047213">
    <property type="term" value="F:anthocyanidin 3-O-glucosyltransferase activity"/>
    <property type="evidence" value="ECO:0007669"/>
    <property type="project" value="UniProtKB-EC"/>
</dbReference>
<dbReference type="PROSITE" id="PS00375">
    <property type="entry name" value="UDPGT"/>
    <property type="match status" value="1"/>
</dbReference>
<evidence type="ECO:0000256" key="1">
    <source>
        <dbReference type="ARBA" id="ARBA00004935"/>
    </source>
</evidence>
<dbReference type="SUPFAM" id="SSF53756">
    <property type="entry name" value="UDP-Glycosyltransferase/glycogen phosphorylase"/>
    <property type="match status" value="1"/>
</dbReference>
<evidence type="ECO:0000256" key="3">
    <source>
        <dbReference type="ARBA" id="ARBA00012585"/>
    </source>
</evidence>
<dbReference type="PANTHER" id="PTHR48046:SF4">
    <property type="entry name" value="GLYCOSYLTRANSFERASE"/>
    <property type="match status" value="1"/>
</dbReference>
<dbReference type="PANTHER" id="PTHR48046">
    <property type="entry name" value="UDP-GLYCOSYLTRANSFERASE 72E1"/>
    <property type="match status" value="1"/>
</dbReference>
<dbReference type="EMBL" id="CAMGYJ010000005">
    <property type="protein sequence ID" value="CAI0425502.1"/>
    <property type="molecule type" value="Genomic_DNA"/>
</dbReference>
<reference evidence="8" key="1">
    <citation type="submission" date="2022-08" db="EMBL/GenBank/DDBJ databases">
        <authorList>
            <person name="Gutierrez-Valencia J."/>
        </authorList>
    </citation>
    <scope>NUCLEOTIDE SEQUENCE</scope>
</reference>
<keyword evidence="4 7" id="KW-0328">Glycosyltransferase</keyword>
<accession>A0AAV0KTA7</accession>
<keyword evidence="5 7" id="KW-0808">Transferase</keyword>
<dbReference type="AlphaFoldDB" id="A0AAV0KTA7"/>
<gene>
    <name evidence="8" type="ORF">LITE_LOCUS20428</name>
</gene>
<keyword evidence="9" id="KW-1185">Reference proteome</keyword>
<evidence type="ECO:0000256" key="6">
    <source>
        <dbReference type="ARBA" id="ARBA00047606"/>
    </source>
</evidence>
<evidence type="ECO:0000256" key="7">
    <source>
        <dbReference type="RuleBase" id="RU003718"/>
    </source>
</evidence>
<evidence type="ECO:0000256" key="4">
    <source>
        <dbReference type="ARBA" id="ARBA00022676"/>
    </source>
</evidence>
<sequence length="205" mass="22015">MDAELINWLDEQPSKSVLFVALGSGGTFTSDQMTELAWGLELSEQRFVLVARSGGEEDGPARYLPEGFVERTKGRGVVVASWAPQIAVLGHVATGGFLSHCGWNSTLESVSSGVPMIAWPLYAEQRMNATILEEEVGVAVKVAAAAAVVGREEIERVVRLVMEGEKGKEMREKARLLKESAAEALSVGGGGSWASLAKVAERWKK</sequence>
<evidence type="ECO:0000256" key="5">
    <source>
        <dbReference type="ARBA" id="ARBA00022679"/>
    </source>
</evidence>
<evidence type="ECO:0000313" key="8">
    <source>
        <dbReference type="EMBL" id="CAI0425502.1"/>
    </source>
</evidence>
<dbReference type="Pfam" id="PF00201">
    <property type="entry name" value="UDPGT"/>
    <property type="match status" value="1"/>
</dbReference>
<proteinExistence type="inferred from homology"/>
<dbReference type="FunFam" id="3.40.50.2000:FF:000056">
    <property type="entry name" value="Glycosyltransferase"/>
    <property type="match status" value="1"/>
</dbReference>
<dbReference type="CDD" id="cd03784">
    <property type="entry name" value="GT1_Gtf-like"/>
    <property type="match status" value="1"/>
</dbReference>